<gene>
    <name evidence="1" type="ORF">UT34_C0002G0329</name>
</gene>
<sequence length="183" mass="20983">MRVFIVGPGGVGKTTSGKILAKRLGFEFVDLDLEFMKQVRNIDEYVAKFGYEKYCYANSELFERLLNEYENNVVMPLSSGFLVHEGLNDLVDKHIKLLKSNGISILLLPSRDIIKAASIVVERQINRGFGEVKEGYQEKAKQKYCSRHERYKCLGDIQIYSLESPEQIADKMVNSLQRLVLRK</sequence>
<evidence type="ECO:0008006" key="3">
    <source>
        <dbReference type="Google" id="ProtNLM"/>
    </source>
</evidence>
<dbReference type="Proteomes" id="UP000034799">
    <property type="component" value="Unassembled WGS sequence"/>
</dbReference>
<organism evidence="1 2">
    <name type="scientific">candidate division WS6 bacterium GW2011_GWF2_39_15</name>
    <dbReference type="NCBI Taxonomy" id="1619100"/>
    <lineage>
        <taxon>Bacteria</taxon>
        <taxon>Candidatus Dojkabacteria</taxon>
    </lineage>
</organism>
<dbReference type="SUPFAM" id="SSF52540">
    <property type="entry name" value="P-loop containing nucleoside triphosphate hydrolases"/>
    <property type="match status" value="1"/>
</dbReference>
<evidence type="ECO:0000313" key="1">
    <source>
        <dbReference type="EMBL" id="KKR05822.1"/>
    </source>
</evidence>
<protein>
    <recommendedName>
        <fullName evidence="3">Shikimate kinase</fullName>
    </recommendedName>
</protein>
<reference evidence="1 2" key="1">
    <citation type="journal article" date="2015" name="Nature">
        <title>rRNA introns, odd ribosomes, and small enigmatic genomes across a large radiation of phyla.</title>
        <authorList>
            <person name="Brown C.T."/>
            <person name="Hug L.A."/>
            <person name="Thomas B.C."/>
            <person name="Sharon I."/>
            <person name="Castelle C.J."/>
            <person name="Singh A."/>
            <person name="Wilkins M.J."/>
            <person name="Williams K.H."/>
            <person name="Banfield J.F."/>
        </authorList>
    </citation>
    <scope>NUCLEOTIDE SEQUENCE [LARGE SCALE GENOMIC DNA]</scope>
</reference>
<proteinExistence type="predicted"/>
<dbReference type="Pfam" id="PF01202">
    <property type="entry name" value="SKI"/>
    <property type="match status" value="1"/>
</dbReference>
<dbReference type="InterPro" id="IPR031322">
    <property type="entry name" value="Shikimate/glucono_kinase"/>
</dbReference>
<dbReference type="InterPro" id="IPR027417">
    <property type="entry name" value="P-loop_NTPase"/>
</dbReference>
<name>A0A0G0QW13_9BACT</name>
<dbReference type="STRING" id="1619100.UT34_C0002G0329"/>
<evidence type="ECO:0000313" key="2">
    <source>
        <dbReference type="Proteomes" id="UP000034799"/>
    </source>
</evidence>
<dbReference type="EMBL" id="LBWK01000002">
    <property type="protein sequence ID" value="KKR05822.1"/>
    <property type="molecule type" value="Genomic_DNA"/>
</dbReference>
<dbReference type="AlphaFoldDB" id="A0A0G0QW13"/>
<dbReference type="Gene3D" id="3.40.50.300">
    <property type="entry name" value="P-loop containing nucleotide triphosphate hydrolases"/>
    <property type="match status" value="1"/>
</dbReference>
<accession>A0A0G0QW13</accession>
<comment type="caution">
    <text evidence="1">The sequence shown here is derived from an EMBL/GenBank/DDBJ whole genome shotgun (WGS) entry which is preliminary data.</text>
</comment>